<dbReference type="AlphaFoldDB" id="A0A498IM90"/>
<comment type="caution">
    <text evidence="2">The sequence shown here is derived from an EMBL/GenBank/DDBJ whole genome shotgun (WGS) entry which is preliminary data.</text>
</comment>
<proteinExistence type="predicted"/>
<protein>
    <submittedName>
        <fullName evidence="2">Uncharacterized protein</fullName>
    </submittedName>
</protein>
<evidence type="ECO:0000313" key="2">
    <source>
        <dbReference type="EMBL" id="RXH83092.1"/>
    </source>
</evidence>
<evidence type="ECO:0000256" key="1">
    <source>
        <dbReference type="SAM" id="MobiDB-lite"/>
    </source>
</evidence>
<evidence type="ECO:0000313" key="3">
    <source>
        <dbReference type="Proteomes" id="UP000290289"/>
    </source>
</evidence>
<gene>
    <name evidence="2" type="ORF">DVH24_003590</name>
</gene>
<dbReference type="Proteomes" id="UP000290289">
    <property type="component" value="Chromosome 11"/>
</dbReference>
<feature type="region of interest" description="Disordered" evidence="1">
    <location>
        <begin position="101"/>
        <end position="128"/>
    </location>
</feature>
<sequence>MWECIQQPFEHPHVPAKADWEIAVEKLPESILTRFDQVNQEIHSIHKSTKNLERQIGQLAYQLAEQDNDSNSNFPIQPIANQHGLEKCCAEQALRQKKTYDTRMEEPQFDDSRPKKEIAPADPKIPTEPFTAQVYTPHIQYPEAAKQPTKLHEGIEIDELDMAVHNKSESGKSHGWHLETVTLDTRQTATDENVLVAFTDTAPTQPIKPKEIHEKSYKQAKFYMGMKKKLNVNPILRHEIRPVQKLWVLNIRFKSIQGRHKPHWKGAYLISKTHSHKRVDKIDSTNEFKCTVQVSPYLLTLYDTAKEWLILKEQVM</sequence>
<keyword evidence="3" id="KW-1185">Reference proteome</keyword>
<feature type="compositionally biased region" description="Basic and acidic residues" evidence="1">
    <location>
        <begin position="101"/>
        <end position="119"/>
    </location>
</feature>
<reference evidence="2 3" key="1">
    <citation type="submission" date="2018-10" db="EMBL/GenBank/DDBJ databases">
        <title>A high-quality apple genome assembly.</title>
        <authorList>
            <person name="Hu J."/>
        </authorList>
    </citation>
    <scope>NUCLEOTIDE SEQUENCE [LARGE SCALE GENOMIC DNA]</scope>
    <source>
        <strain evidence="3">cv. HFTH1</strain>
        <tissue evidence="2">Young leaf</tissue>
    </source>
</reference>
<organism evidence="2 3">
    <name type="scientific">Malus domestica</name>
    <name type="common">Apple</name>
    <name type="synonym">Pyrus malus</name>
    <dbReference type="NCBI Taxonomy" id="3750"/>
    <lineage>
        <taxon>Eukaryota</taxon>
        <taxon>Viridiplantae</taxon>
        <taxon>Streptophyta</taxon>
        <taxon>Embryophyta</taxon>
        <taxon>Tracheophyta</taxon>
        <taxon>Spermatophyta</taxon>
        <taxon>Magnoliopsida</taxon>
        <taxon>eudicotyledons</taxon>
        <taxon>Gunneridae</taxon>
        <taxon>Pentapetalae</taxon>
        <taxon>rosids</taxon>
        <taxon>fabids</taxon>
        <taxon>Rosales</taxon>
        <taxon>Rosaceae</taxon>
        <taxon>Amygdaloideae</taxon>
        <taxon>Maleae</taxon>
        <taxon>Malus</taxon>
    </lineage>
</organism>
<dbReference type="EMBL" id="RDQH01000337">
    <property type="protein sequence ID" value="RXH83092.1"/>
    <property type="molecule type" value="Genomic_DNA"/>
</dbReference>
<name>A0A498IM90_MALDO</name>
<accession>A0A498IM90</accession>